<evidence type="ECO:0000256" key="2">
    <source>
        <dbReference type="ARBA" id="ARBA00008653"/>
    </source>
</evidence>
<evidence type="ECO:0000256" key="6">
    <source>
        <dbReference type="ARBA" id="ARBA00022598"/>
    </source>
</evidence>
<keyword evidence="21" id="KW-1185">Reference proteome</keyword>
<evidence type="ECO:0000313" key="20">
    <source>
        <dbReference type="EMBL" id="BCS81263.1"/>
    </source>
</evidence>
<keyword evidence="13 15" id="KW-0030">Aminoacyl-tRNA synthetase</keyword>
<dbReference type="InterPro" id="IPR004532">
    <property type="entry name" value="Phe-tRNA-ligase_IIc_bsu_bact"/>
</dbReference>
<dbReference type="SMART" id="SM00874">
    <property type="entry name" value="B5"/>
    <property type="match status" value="1"/>
</dbReference>
<dbReference type="InterPro" id="IPR045060">
    <property type="entry name" value="Phe-tRNA-ligase_IIc_bsu"/>
</dbReference>
<name>A0ABM7NMA5_9FIRM</name>
<dbReference type="SMART" id="SM00896">
    <property type="entry name" value="FDX-ACB"/>
    <property type="match status" value="1"/>
</dbReference>
<proteinExistence type="inferred from homology"/>
<dbReference type="InterPro" id="IPR009061">
    <property type="entry name" value="DNA-bd_dom_put_sf"/>
</dbReference>
<dbReference type="SUPFAM" id="SSF56037">
    <property type="entry name" value="PheT/TilS domain"/>
    <property type="match status" value="1"/>
</dbReference>
<dbReference type="InterPro" id="IPR005121">
    <property type="entry name" value="Fdx_antiC-bd"/>
</dbReference>
<feature type="binding site" evidence="15">
    <location>
        <position position="461"/>
    </location>
    <ligand>
        <name>Mg(2+)</name>
        <dbReference type="ChEBI" id="CHEBI:18420"/>
        <note>shared with alpha subunit</note>
    </ligand>
</feature>
<dbReference type="Gene3D" id="2.40.50.140">
    <property type="entry name" value="Nucleic acid-binding proteins"/>
    <property type="match status" value="1"/>
</dbReference>
<evidence type="ECO:0000256" key="7">
    <source>
        <dbReference type="ARBA" id="ARBA00022723"/>
    </source>
</evidence>
<keyword evidence="6 15" id="KW-0436">Ligase</keyword>
<dbReference type="GO" id="GO:0016874">
    <property type="term" value="F:ligase activity"/>
    <property type="evidence" value="ECO:0007669"/>
    <property type="project" value="UniProtKB-KW"/>
</dbReference>
<organism evidence="20 21">
    <name type="scientific">Caldicellulosiruptor diazotrophicus</name>
    <dbReference type="NCBI Taxonomy" id="2806205"/>
    <lineage>
        <taxon>Bacteria</taxon>
        <taxon>Bacillati</taxon>
        <taxon>Bacillota</taxon>
        <taxon>Bacillota incertae sedis</taxon>
        <taxon>Caldicellulosiruptorales</taxon>
        <taxon>Caldicellulosiruptoraceae</taxon>
        <taxon>Caldicellulosiruptor</taxon>
    </lineage>
</organism>
<evidence type="ECO:0000259" key="18">
    <source>
        <dbReference type="PROSITE" id="PS51447"/>
    </source>
</evidence>
<dbReference type="Gene3D" id="3.50.40.10">
    <property type="entry name" value="Phenylalanyl-trna Synthetase, Chain B, domain 3"/>
    <property type="match status" value="1"/>
</dbReference>
<evidence type="ECO:0000256" key="13">
    <source>
        <dbReference type="ARBA" id="ARBA00023146"/>
    </source>
</evidence>
<evidence type="ECO:0000256" key="3">
    <source>
        <dbReference type="ARBA" id="ARBA00011209"/>
    </source>
</evidence>
<evidence type="ECO:0000256" key="8">
    <source>
        <dbReference type="ARBA" id="ARBA00022741"/>
    </source>
</evidence>
<dbReference type="Pfam" id="PF03483">
    <property type="entry name" value="B3_4"/>
    <property type="match status" value="1"/>
</dbReference>
<dbReference type="SUPFAM" id="SSF55681">
    <property type="entry name" value="Class II aaRS and biotin synthetases"/>
    <property type="match status" value="1"/>
</dbReference>
<dbReference type="EMBL" id="AP024480">
    <property type="protein sequence ID" value="BCS81263.1"/>
    <property type="molecule type" value="Genomic_DNA"/>
</dbReference>
<evidence type="ECO:0000256" key="4">
    <source>
        <dbReference type="ARBA" id="ARBA00022490"/>
    </source>
</evidence>
<keyword evidence="8 15" id="KW-0547">Nucleotide-binding</keyword>
<dbReference type="EC" id="6.1.1.20" evidence="15"/>
<dbReference type="InterPro" id="IPR041616">
    <property type="entry name" value="PheRS_beta_core"/>
</dbReference>
<keyword evidence="9 15" id="KW-0067">ATP-binding</keyword>
<evidence type="ECO:0000256" key="1">
    <source>
        <dbReference type="ARBA" id="ARBA00004496"/>
    </source>
</evidence>
<dbReference type="SUPFAM" id="SSF46955">
    <property type="entry name" value="Putative DNA-binding domain"/>
    <property type="match status" value="1"/>
</dbReference>
<comment type="similarity">
    <text evidence="2 15">Belongs to the phenylalanyl-tRNA synthetase beta subunit family. Type 1 subfamily.</text>
</comment>
<feature type="domain" description="B5" evidence="19">
    <location>
        <begin position="410"/>
        <end position="483"/>
    </location>
</feature>
<dbReference type="Pfam" id="PF03484">
    <property type="entry name" value="B5"/>
    <property type="match status" value="1"/>
</dbReference>
<dbReference type="SMART" id="SM00873">
    <property type="entry name" value="B3_4"/>
    <property type="match status" value="1"/>
</dbReference>
<dbReference type="InterPro" id="IPR036690">
    <property type="entry name" value="Fdx_antiC-bd_sf"/>
</dbReference>
<dbReference type="InterPro" id="IPR033714">
    <property type="entry name" value="tRNA_bind_bactPheRS"/>
</dbReference>
<feature type="domain" description="FDX-ACB" evidence="18">
    <location>
        <begin position="698"/>
        <end position="790"/>
    </location>
</feature>
<protein>
    <recommendedName>
        <fullName evidence="15">Phenylalanine--tRNA ligase beta subunit</fullName>
        <ecNumber evidence="15">6.1.1.20</ecNumber>
    </recommendedName>
    <alternativeName>
        <fullName evidence="15">Phenylalanyl-tRNA synthetase beta subunit</fullName>
        <shortName evidence="15">PheRS</shortName>
    </alternativeName>
</protein>
<dbReference type="PANTHER" id="PTHR10947:SF0">
    <property type="entry name" value="PHENYLALANINE--TRNA LIGASE BETA SUBUNIT"/>
    <property type="match status" value="1"/>
</dbReference>
<dbReference type="Gene3D" id="3.30.56.10">
    <property type="match status" value="2"/>
</dbReference>
<accession>A0ABM7NMA5</accession>
<dbReference type="CDD" id="cd02796">
    <property type="entry name" value="tRNA_bind_bactPheRS"/>
    <property type="match status" value="1"/>
</dbReference>
<keyword evidence="5 16" id="KW-0820">tRNA-binding</keyword>
<feature type="binding site" evidence="15">
    <location>
        <position position="471"/>
    </location>
    <ligand>
        <name>Mg(2+)</name>
        <dbReference type="ChEBI" id="CHEBI:18420"/>
        <note>shared with alpha subunit</note>
    </ligand>
</feature>
<dbReference type="PANTHER" id="PTHR10947">
    <property type="entry name" value="PHENYLALANYL-TRNA SYNTHETASE BETA CHAIN AND LEUCINE-RICH REPEAT-CONTAINING PROTEIN 47"/>
    <property type="match status" value="1"/>
</dbReference>
<dbReference type="Gene3D" id="3.30.70.380">
    <property type="entry name" value="Ferrodoxin-fold anticodon-binding domain"/>
    <property type="match status" value="1"/>
</dbReference>
<dbReference type="SUPFAM" id="SSF54991">
    <property type="entry name" value="Anticodon-binding domain of PheRS"/>
    <property type="match status" value="1"/>
</dbReference>
<evidence type="ECO:0000256" key="11">
    <source>
        <dbReference type="ARBA" id="ARBA00022884"/>
    </source>
</evidence>
<evidence type="ECO:0000256" key="14">
    <source>
        <dbReference type="ARBA" id="ARBA00049255"/>
    </source>
</evidence>
<keyword evidence="12 15" id="KW-0648">Protein biosynthesis</keyword>
<keyword evidence="7 15" id="KW-0479">Metal-binding</keyword>
<feature type="binding site" evidence="15">
    <location>
        <position position="470"/>
    </location>
    <ligand>
        <name>Mg(2+)</name>
        <dbReference type="ChEBI" id="CHEBI:18420"/>
        <note>shared with alpha subunit</note>
    </ligand>
</feature>
<comment type="catalytic activity">
    <reaction evidence="14 15">
        <text>tRNA(Phe) + L-phenylalanine + ATP = L-phenylalanyl-tRNA(Phe) + AMP + diphosphate + H(+)</text>
        <dbReference type="Rhea" id="RHEA:19413"/>
        <dbReference type="Rhea" id="RHEA-COMP:9668"/>
        <dbReference type="Rhea" id="RHEA-COMP:9699"/>
        <dbReference type="ChEBI" id="CHEBI:15378"/>
        <dbReference type="ChEBI" id="CHEBI:30616"/>
        <dbReference type="ChEBI" id="CHEBI:33019"/>
        <dbReference type="ChEBI" id="CHEBI:58095"/>
        <dbReference type="ChEBI" id="CHEBI:78442"/>
        <dbReference type="ChEBI" id="CHEBI:78531"/>
        <dbReference type="ChEBI" id="CHEBI:456215"/>
        <dbReference type="EC" id="6.1.1.20"/>
    </reaction>
</comment>
<evidence type="ECO:0000259" key="19">
    <source>
        <dbReference type="PROSITE" id="PS51483"/>
    </source>
</evidence>
<dbReference type="InterPro" id="IPR020825">
    <property type="entry name" value="Phe-tRNA_synthase-like_B3/B4"/>
</dbReference>
<dbReference type="Proteomes" id="UP000663623">
    <property type="component" value="Chromosome"/>
</dbReference>
<evidence type="ECO:0000256" key="9">
    <source>
        <dbReference type="ARBA" id="ARBA00022840"/>
    </source>
</evidence>
<evidence type="ECO:0000313" key="21">
    <source>
        <dbReference type="Proteomes" id="UP000663623"/>
    </source>
</evidence>
<keyword evidence="11 16" id="KW-0694">RNA-binding</keyword>
<dbReference type="NCBIfam" id="TIGR00472">
    <property type="entry name" value="pheT_bact"/>
    <property type="match status" value="1"/>
</dbReference>
<evidence type="ECO:0000256" key="12">
    <source>
        <dbReference type="ARBA" id="ARBA00022917"/>
    </source>
</evidence>
<dbReference type="InterPro" id="IPR045864">
    <property type="entry name" value="aa-tRNA-synth_II/BPL/LPL"/>
</dbReference>
<feature type="domain" description="TRNA-binding" evidence="17">
    <location>
        <begin position="39"/>
        <end position="155"/>
    </location>
</feature>
<dbReference type="Gene3D" id="3.30.930.10">
    <property type="entry name" value="Bira Bifunctional Protein, Domain 2"/>
    <property type="match status" value="1"/>
</dbReference>
<evidence type="ECO:0000256" key="15">
    <source>
        <dbReference type="HAMAP-Rule" id="MF_00283"/>
    </source>
</evidence>
<comment type="subunit">
    <text evidence="3 15">Tetramer of two alpha and two beta subunits.</text>
</comment>
<dbReference type="InterPro" id="IPR005146">
    <property type="entry name" value="B3/B4_tRNA-bd"/>
</dbReference>
<dbReference type="Pfam" id="PF03147">
    <property type="entry name" value="FDX-ACB"/>
    <property type="match status" value="1"/>
</dbReference>
<keyword evidence="10 15" id="KW-0460">Magnesium</keyword>
<keyword evidence="4 15" id="KW-0963">Cytoplasm</keyword>
<dbReference type="Pfam" id="PF17759">
    <property type="entry name" value="tRNA_synthFbeta"/>
    <property type="match status" value="1"/>
</dbReference>
<dbReference type="InterPro" id="IPR002547">
    <property type="entry name" value="tRNA-bd_dom"/>
</dbReference>
<evidence type="ECO:0000256" key="16">
    <source>
        <dbReference type="PROSITE-ProRule" id="PRU00209"/>
    </source>
</evidence>
<dbReference type="CDD" id="cd00769">
    <property type="entry name" value="PheRS_beta_core"/>
    <property type="match status" value="1"/>
</dbReference>
<evidence type="ECO:0000256" key="5">
    <source>
        <dbReference type="ARBA" id="ARBA00022555"/>
    </source>
</evidence>
<comment type="cofactor">
    <cofactor evidence="15">
        <name>Mg(2+)</name>
        <dbReference type="ChEBI" id="CHEBI:18420"/>
    </cofactor>
    <text evidence="15">Binds 2 magnesium ions per tetramer.</text>
</comment>
<dbReference type="RefSeq" id="WP_207182648.1">
    <property type="nucleotide sequence ID" value="NZ_AP024480.1"/>
</dbReference>
<dbReference type="PROSITE" id="PS51483">
    <property type="entry name" value="B5"/>
    <property type="match status" value="1"/>
</dbReference>
<reference evidence="20 21" key="1">
    <citation type="submission" date="2021-02" db="EMBL/GenBank/DDBJ databases">
        <title>Nitrogen-fixing ability and nitrogen fixation related genes of thermophilic fermentative bacteria in the genus Caldicellulosiruptor.</title>
        <authorList>
            <person name="Chen Y."/>
            <person name="Nishihara A."/>
            <person name="Haruta S."/>
        </authorList>
    </citation>
    <scope>NUCLEOTIDE SEQUENCE [LARGE SCALE GENOMIC DNA]</scope>
    <source>
        <strain evidence="20 21">YA01</strain>
    </source>
</reference>
<dbReference type="PROSITE" id="PS51447">
    <property type="entry name" value="FDX_ACB"/>
    <property type="match status" value="1"/>
</dbReference>
<dbReference type="PROSITE" id="PS50886">
    <property type="entry name" value="TRBD"/>
    <property type="match status" value="1"/>
</dbReference>
<evidence type="ECO:0000256" key="10">
    <source>
        <dbReference type="ARBA" id="ARBA00022842"/>
    </source>
</evidence>
<dbReference type="Pfam" id="PF01588">
    <property type="entry name" value="tRNA_bind"/>
    <property type="match status" value="1"/>
</dbReference>
<dbReference type="InterPro" id="IPR012340">
    <property type="entry name" value="NA-bd_OB-fold"/>
</dbReference>
<sequence>MKVSLEWLKSYVDIDCSVDELVDKLTMSGTKVEGYEKRLENIKNVVVGKVLEISLHPHNQNLFVCKVDTKDKILTIITAAKNVKKGLHVPVAKPGAVLANGKTIDVLEFKGIVSEGMLCSLEELGLTRSEFSYADENGIFILEGMDDSMIGNDIKTALGIDDVIIDFEITSNRPDCLSIVGIAREIAAILNKPLKFPNLSFKEADEPVKNYIDSIEIQNKKICRRYIGRVVKNVKIEESPLWLRRRLIACGVRPINNIVDVTNYVMLEMGQPLHAFDLNKIYGRSIFVRLASDGEKIITLDGVERILRSSDIVIADEKRAIAVAGVMGGLDTEVDESTTLVLLESATFNPAMVRRTARYLGLRTEASNRFEKGLSPYFAELAIQRACALIEQIGAGEVVQGIVDTYVSPWQQVEIKADFSYIEKLLGLRIEKDEVVNILNRLEIKYDEEKNVFIVPPFRTDIEDMADISEEVIRIYGYDKLPSRVFMGNAISSGLTQKQRMVNSVKNFLANSGYYEIYSYSFESPKVYEVLKGYNLDDAVKISNPLGEDFSIMRMQLLSSILKTVYLNISRNIKDVKIFELSTVFKKSGEKLPEEKPVLAIGSSSQDFYSLKGVLENLFDMLRIKDVKFSSQHQNPNLHPTRSAKIYTDESFLVGYIGEVHPDILEKFDIPTRVVYAELFIDELLEAEKKEKRYVPLPKYPAVERDYAFVVPDDLESRVIEEIFKKYSSDILEEFRLFDVYKGQQIKPGFKSYAYKAVFRSKTKTLSDSDINQLQEKILDELKSYNISLRE</sequence>
<evidence type="ECO:0000259" key="17">
    <source>
        <dbReference type="PROSITE" id="PS50886"/>
    </source>
</evidence>
<feature type="binding site" evidence="15">
    <location>
        <position position="467"/>
    </location>
    <ligand>
        <name>Mg(2+)</name>
        <dbReference type="ChEBI" id="CHEBI:18420"/>
        <note>shared with alpha subunit</note>
    </ligand>
</feature>
<comment type="subcellular location">
    <subcellularLocation>
        <location evidence="1 15">Cytoplasm</location>
    </subcellularLocation>
</comment>
<dbReference type="HAMAP" id="MF_00283">
    <property type="entry name" value="Phe_tRNA_synth_beta1"/>
    <property type="match status" value="1"/>
</dbReference>
<gene>
    <name evidence="15 20" type="primary">pheT</name>
    <name evidence="20" type="ORF">CaldiYA01_12230</name>
</gene>
<dbReference type="InterPro" id="IPR005147">
    <property type="entry name" value="tRNA_synthase_B5-dom"/>
</dbReference>
<dbReference type="SUPFAM" id="SSF50249">
    <property type="entry name" value="Nucleic acid-binding proteins"/>
    <property type="match status" value="1"/>
</dbReference>